<sequence>MLGDSAARRRFEDAGDAAASLARSSRYIVAAAAIRAHLDELAPLRKMTLLAPDDRAIADALLQLVLTGEVLVAYVADEELAGEELAGDELTGDEIAGEELAGDEIAGEEFAVTSSPTRDRQRGAGEIGRRCGVPSIFSILVAAAARSSDAAAAEGAGPEMEKEIETWRQGIAAWAAVAAENDEVSFMECSPEISKLKDVEEEAVSVQAPEPTLHHLPHLNPSSPRQPLAGELLTNEILAADLLAGELLSIYLFAGYLIGDEILAAILLAGEPHSVDLFAGYLIGDELIVADLLADEPISVDLFADLIGDELIAANLLAGEPLSVDLFAGDLIGDEVIAADLLASF</sequence>
<evidence type="ECO:0000313" key="1">
    <source>
        <dbReference type="EMBL" id="CAD1822917.1"/>
    </source>
</evidence>
<accession>A0A6V7NWJ1</accession>
<name>A0A6V7NWJ1_ANACO</name>
<protein>
    <submittedName>
        <fullName evidence="1">Uncharacterized protein</fullName>
    </submittedName>
</protein>
<proteinExistence type="predicted"/>
<reference evidence="1" key="1">
    <citation type="submission" date="2020-07" db="EMBL/GenBank/DDBJ databases">
        <authorList>
            <person name="Lin J."/>
        </authorList>
    </citation>
    <scope>NUCLEOTIDE SEQUENCE</scope>
</reference>
<dbReference type="EMBL" id="LR862142">
    <property type="protein sequence ID" value="CAD1822917.1"/>
    <property type="molecule type" value="Genomic_DNA"/>
</dbReference>
<organism evidence="1">
    <name type="scientific">Ananas comosus var. bracteatus</name>
    <name type="common">red pineapple</name>
    <dbReference type="NCBI Taxonomy" id="296719"/>
    <lineage>
        <taxon>Eukaryota</taxon>
        <taxon>Viridiplantae</taxon>
        <taxon>Streptophyta</taxon>
        <taxon>Embryophyta</taxon>
        <taxon>Tracheophyta</taxon>
        <taxon>Spermatophyta</taxon>
        <taxon>Magnoliopsida</taxon>
        <taxon>Liliopsida</taxon>
        <taxon>Poales</taxon>
        <taxon>Bromeliaceae</taxon>
        <taxon>Bromelioideae</taxon>
        <taxon>Ananas</taxon>
    </lineage>
</organism>
<dbReference type="AlphaFoldDB" id="A0A6V7NWJ1"/>
<gene>
    <name evidence="1" type="ORF">CB5_LOCUS6128</name>
</gene>